<accession>B6SRB8</accession>
<evidence type="ECO:0000313" key="1">
    <source>
        <dbReference type="EMBL" id="ACG27401.1"/>
    </source>
</evidence>
<name>B6SRB8_MAIZE</name>
<dbReference type="AlphaFoldDB" id="B6SRB8"/>
<organism evidence="1">
    <name type="scientific">Zea mays</name>
    <name type="common">Maize</name>
    <dbReference type="NCBI Taxonomy" id="4577"/>
    <lineage>
        <taxon>Eukaryota</taxon>
        <taxon>Viridiplantae</taxon>
        <taxon>Streptophyta</taxon>
        <taxon>Embryophyta</taxon>
        <taxon>Tracheophyta</taxon>
        <taxon>Spermatophyta</taxon>
        <taxon>Magnoliopsida</taxon>
        <taxon>Liliopsida</taxon>
        <taxon>Poales</taxon>
        <taxon>Poaceae</taxon>
        <taxon>PACMAD clade</taxon>
        <taxon>Panicoideae</taxon>
        <taxon>Andropogonodae</taxon>
        <taxon>Andropogoneae</taxon>
        <taxon>Tripsacinae</taxon>
        <taxon>Zea</taxon>
    </lineage>
</organism>
<dbReference type="EMBL" id="EU955283">
    <property type="protein sequence ID" value="ACG27401.1"/>
    <property type="molecule type" value="mRNA"/>
</dbReference>
<reference evidence="1" key="1">
    <citation type="journal article" date="2009" name="Plant Mol. Biol.">
        <title>Insights into corn genes derived from large-scale cDNA sequencing.</title>
        <authorList>
            <person name="Alexandrov N.N."/>
            <person name="Brover V.V."/>
            <person name="Freidin S."/>
            <person name="Troukhan M.E."/>
            <person name="Tatarinova T.V."/>
            <person name="Zhang H."/>
            <person name="Swaller T.J."/>
            <person name="Lu Y.P."/>
            <person name="Bouck J."/>
            <person name="Flavell R.B."/>
            <person name="Feldmann K.A."/>
        </authorList>
    </citation>
    <scope>NUCLEOTIDE SEQUENCE</scope>
</reference>
<protein>
    <submittedName>
        <fullName evidence="1">Uncharacterized protein</fullName>
    </submittedName>
</protein>
<sequence length="45" mass="5529">MRLISVIQQGQRQYRLRLLQEQRRHALRSARLHGQEQEQHVILVR</sequence>
<proteinExistence type="evidence at transcript level"/>